<keyword evidence="1" id="KW-1133">Transmembrane helix</keyword>
<protein>
    <submittedName>
        <fullName evidence="2">Quinolinate synthase</fullName>
    </submittedName>
</protein>
<keyword evidence="1" id="KW-0812">Transmembrane</keyword>
<reference evidence="2 3" key="1">
    <citation type="submission" date="2018-09" db="EMBL/GenBank/DDBJ databases">
        <title>Paenibacillus SK2017-BO5.</title>
        <authorList>
            <person name="Piskunova J.V."/>
            <person name="Dubiley S.A."/>
            <person name="Severinov K.V."/>
        </authorList>
    </citation>
    <scope>NUCLEOTIDE SEQUENCE [LARGE SCALE GENOMIC DNA]</scope>
    <source>
        <strain evidence="2 3">BO5</strain>
    </source>
</reference>
<evidence type="ECO:0000313" key="3">
    <source>
        <dbReference type="Proteomes" id="UP000266177"/>
    </source>
</evidence>
<dbReference type="Proteomes" id="UP000266177">
    <property type="component" value="Unassembled WGS sequence"/>
</dbReference>
<gene>
    <name evidence="2" type="ORF">DQX05_09435</name>
</gene>
<evidence type="ECO:0000313" key="2">
    <source>
        <dbReference type="EMBL" id="RJG24536.1"/>
    </source>
</evidence>
<proteinExistence type="predicted"/>
<comment type="caution">
    <text evidence="2">The sequence shown here is derived from an EMBL/GenBank/DDBJ whole genome shotgun (WGS) entry which is preliminary data.</text>
</comment>
<sequence>MTKNIRIVPTLLIMLLTGGILFGGWAVYQTKYVQQPVDRVMRQHAAITKYQVDWHSDTLSIQIQADPNADIREVVQKLNTDIAPYAKGKKVQIEYINENSTPSIDKWWSQALFDVAQAMVHQNYSDIPKKLQELKTNQPDLEVVTEMDNQYVYIQLKDKQGSKTMLLPLDGTAMGVWPHEEQTVDPLA</sequence>
<dbReference type="AlphaFoldDB" id="A0A3A3H0N0"/>
<accession>A0A3A3H0N0</accession>
<organism evidence="2 3">
    <name type="scientific">Paenibacillus thiaminolyticus</name>
    <name type="common">Bacillus thiaminolyticus</name>
    <dbReference type="NCBI Taxonomy" id="49283"/>
    <lineage>
        <taxon>Bacteria</taxon>
        <taxon>Bacillati</taxon>
        <taxon>Bacillota</taxon>
        <taxon>Bacilli</taxon>
        <taxon>Bacillales</taxon>
        <taxon>Paenibacillaceae</taxon>
        <taxon>Paenibacillus</taxon>
    </lineage>
</organism>
<keyword evidence="1" id="KW-0472">Membrane</keyword>
<evidence type="ECO:0000256" key="1">
    <source>
        <dbReference type="SAM" id="Phobius"/>
    </source>
</evidence>
<feature type="transmembrane region" description="Helical" evidence="1">
    <location>
        <begin position="7"/>
        <end position="28"/>
    </location>
</feature>
<dbReference type="OrthoDB" id="2652483at2"/>
<dbReference type="EMBL" id="QYZD01000006">
    <property type="protein sequence ID" value="RJG24536.1"/>
    <property type="molecule type" value="Genomic_DNA"/>
</dbReference>
<dbReference type="RefSeq" id="WP_119792971.1">
    <property type="nucleotide sequence ID" value="NZ_QYZD01000006.1"/>
</dbReference>
<name>A0A3A3H0N0_PANTH</name>